<evidence type="ECO:0000313" key="2">
    <source>
        <dbReference type="EMBL" id="EEF35844.1"/>
    </source>
</evidence>
<dbReference type="Proteomes" id="UP000008311">
    <property type="component" value="Unassembled WGS sequence"/>
</dbReference>
<sequence length="98" mass="11770">MQKYKQHTQGVISTVLKKYIAKKLKVQLKDVNNQIQEEQTSFDQVFIEMWAFHDLNSRIFQQLQGEERKQEKEEEEEEEEEKAQYKIPLLSKSDPIRA</sequence>
<feature type="region of interest" description="Disordered" evidence="1">
    <location>
        <begin position="64"/>
        <end position="98"/>
    </location>
</feature>
<gene>
    <name evidence="2" type="ORF">RCOM_0543220</name>
</gene>
<dbReference type="AlphaFoldDB" id="B9SKP6"/>
<reference evidence="3" key="1">
    <citation type="journal article" date="2010" name="Nat. Biotechnol.">
        <title>Draft genome sequence of the oilseed species Ricinus communis.</title>
        <authorList>
            <person name="Chan A.P."/>
            <person name="Crabtree J."/>
            <person name="Zhao Q."/>
            <person name="Lorenzi H."/>
            <person name="Orvis J."/>
            <person name="Puiu D."/>
            <person name="Melake-Berhan A."/>
            <person name="Jones K.M."/>
            <person name="Redman J."/>
            <person name="Chen G."/>
            <person name="Cahoon E.B."/>
            <person name="Gedil M."/>
            <person name="Stanke M."/>
            <person name="Haas B.J."/>
            <person name="Wortman J.R."/>
            <person name="Fraser-Liggett C.M."/>
            <person name="Ravel J."/>
            <person name="Rabinowicz P.D."/>
        </authorList>
    </citation>
    <scope>NUCLEOTIDE SEQUENCE [LARGE SCALE GENOMIC DNA]</scope>
    <source>
        <strain evidence="3">cv. Hale</strain>
    </source>
</reference>
<accession>B9SKP6</accession>
<keyword evidence="3" id="KW-1185">Reference proteome</keyword>
<name>B9SKP6_RICCO</name>
<protein>
    <submittedName>
        <fullName evidence="2">Uncharacterized protein</fullName>
    </submittedName>
</protein>
<proteinExistence type="predicted"/>
<dbReference type="InParanoid" id="B9SKP6"/>
<evidence type="ECO:0000313" key="3">
    <source>
        <dbReference type="Proteomes" id="UP000008311"/>
    </source>
</evidence>
<evidence type="ECO:0000256" key="1">
    <source>
        <dbReference type="SAM" id="MobiDB-lite"/>
    </source>
</evidence>
<organism evidence="2 3">
    <name type="scientific">Ricinus communis</name>
    <name type="common">Castor bean</name>
    <dbReference type="NCBI Taxonomy" id="3988"/>
    <lineage>
        <taxon>Eukaryota</taxon>
        <taxon>Viridiplantae</taxon>
        <taxon>Streptophyta</taxon>
        <taxon>Embryophyta</taxon>
        <taxon>Tracheophyta</taxon>
        <taxon>Spermatophyta</taxon>
        <taxon>Magnoliopsida</taxon>
        <taxon>eudicotyledons</taxon>
        <taxon>Gunneridae</taxon>
        <taxon>Pentapetalae</taxon>
        <taxon>rosids</taxon>
        <taxon>fabids</taxon>
        <taxon>Malpighiales</taxon>
        <taxon>Euphorbiaceae</taxon>
        <taxon>Acalyphoideae</taxon>
        <taxon>Acalypheae</taxon>
        <taxon>Ricinus</taxon>
    </lineage>
</organism>
<dbReference type="EMBL" id="EQ974003">
    <property type="protein sequence ID" value="EEF35844.1"/>
    <property type="molecule type" value="Genomic_DNA"/>
</dbReference>